<evidence type="ECO:0000313" key="4">
    <source>
        <dbReference type="Proteomes" id="UP001596472"/>
    </source>
</evidence>
<organism evidence="3 4">
    <name type="scientific">Haloferula chungangensis</name>
    <dbReference type="NCBI Taxonomy" id="1048331"/>
    <lineage>
        <taxon>Bacteria</taxon>
        <taxon>Pseudomonadati</taxon>
        <taxon>Verrucomicrobiota</taxon>
        <taxon>Verrucomicrobiia</taxon>
        <taxon>Verrucomicrobiales</taxon>
        <taxon>Verrucomicrobiaceae</taxon>
        <taxon>Haloferula</taxon>
    </lineage>
</organism>
<feature type="transmembrane region" description="Helical" evidence="1">
    <location>
        <begin position="79"/>
        <end position="100"/>
    </location>
</feature>
<accession>A0ABW2L3C4</accession>
<dbReference type="EMBL" id="JBHTBS010000002">
    <property type="protein sequence ID" value="MFC7336822.1"/>
    <property type="molecule type" value="Genomic_DNA"/>
</dbReference>
<dbReference type="InterPro" id="IPR012373">
    <property type="entry name" value="Ferrdict_sens_TM"/>
</dbReference>
<keyword evidence="1" id="KW-0472">Membrane</keyword>
<evidence type="ECO:0000313" key="3">
    <source>
        <dbReference type="EMBL" id="MFC7336822.1"/>
    </source>
</evidence>
<dbReference type="Gene3D" id="2.60.120.260">
    <property type="entry name" value="Galactose-binding domain-like"/>
    <property type="match status" value="1"/>
</dbReference>
<name>A0ABW2L3C4_9BACT</name>
<proteinExistence type="predicted"/>
<evidence type="ECO:0000256" key="1">
    <source>
        <dbReference type="SAM" id="Phobius"/>
    </source>
</evidence>
<reference evidence="4" key="1">
    <citation type="journal article" date="2019" name="Int. J. Syst. Evol. Microbiol.">
        <title>The Global Catalogue of Microorganisms (GCM) 10K type strain sequencing project: providing services to taxonomists for standard genome sequencing and annotation.</title>
        <authorList>
            <consortium name="The Broad Institute Genomics Platform"/>
            <consortium name="The Broad Institute Genome Sequencing Center for Infectious Disease"/>
            <person name="Wu L."/>
            <person name="Ma J."/>
        </authorList>
    </citation>
    <scope>NUCLEOTIDE SEQUENCE [LARGE SCALE GENOMIC DNA]</scope>
    <source>
        <strain evidence="4">CGMCC 4.1467</strain>
    </source>
</reference>
<dbReference type="Pfam" id="PF04773">
    <property type="entry name" value="FecR"/>
    <property type="match status" value="1"/>
</dbReference>
<dbReference type="Gene3D" id="2.60.120.1440">
    <property type="match status" value="1"/>
</dbReference>
<dbReference type="InterPro" id="IPR008979">
    <property type="entry name" value="Galactose-bd-like_sf"/>
</dbReference>
<gene>
    <name evidence="3" type="ORF">ACFQY0_06515</name>
</gene>
<sequence>MKEDPTDHLIQHLLDGTLEDDSRAELNDILRNSPEARDRYRRAFALHSALIRRDASKLPDFLSRSEAPKKVSFFRRESLQAVAALIIVALILGSSGMFALHRLKPRAEILESNLAVYQTGTHHLSPGKMPADVPVELVSGDVKLAYPSGALVILEAPCRFRLDTKEALTILHGRASVHAPPGAEGFRLDTPTGQIIDRGTEFGVAVGNDGKNPVVLTEVFKGEIEVSTQSTDKVLLTDGESRAITNDGTLLEQLDESPVHLANALHRTSQMSRSSTGNLALGKPVISPGYLTRPHGSIFPPDNLTDGRLDDSGVPGDWSFWLAPEHEGGEFIVDLLDTHEVSLVSLQGTTNRAIDDRGAASVELLGSLDNKTYFPLSGGPMPRIDPSLYGQSFPFEDFNFPPVELRYLKCIITSYYKHPTRPADHRNQGGGLNEIRIFSE</sequence>
<dbReference type="Proteomes" id="UP001596472">
    <property type="component" value="Unassembled WGS sequence"/>
</dbReference>
<dbReference type="RefSeq" id="WP_379710535.1">
    <property type="nucleotide sequence ID" value="NZ_JBHTBS010000002.1"/>
</dbReference>
<dbReference type="InterPro" id="IPR006860">
    <property type="entry name" value="FecR"/>
</dbReference>
<evidence type="ECO:0000259" key="2">
    <source>
        <dbReference type="Pfam" id="PF04773"/>
    </source>
</evidence>
<dbReference type="PANTHER" id="PTHR30273">
    <property type="entry name" value="PERIPLASMIC SIGNAL SENSOR AND SIGMA FACTOR ACTIVATOR FECR-RELATED"/>
    <property type="match status" value="1"/>
</dbReference>
<feature type="domain" description="FecR protein" evidence="2">
    <location>
        <begin position="164"/>
        <end position="224"/>
    </location>
</feature>
<comment type="caution">
    <text evidence="3">The sequence shown here is derived from an EMBL/GenBank/DDBJ whole genome shotgun (WGS) entry which is preliminary data.</text>
</comment>
<protein>
    <submittedName>
        <fullName evidence="3">FecR domain-containing protein</fullName>
    </submittedName>
</protein>
<dbReference type="PANTHER" id="PTHR30273:SF2">
    <property type="entry name" value="PROTEIN FECR"/>
    <property type="match status" value="1"/>
</dbReference>
<keyword evidence="1" id="KW-1133">Transmembrane helix</keyword>
<dbReference type="SUPFAM" id="SSF49785">
    <property type="entry name" value="Galactose-binding domain-like"/>
    <property type="match status" value="1"/>
</dbReference>
<keyword evidence="1" id="KW-0812">Transmembrane</keyword>
<keyword evidence="4" id="KW-1185">Reference proteome</keyword>